<evidence type="ECO:0000256" key="1">
    <source>
        <dbReference type="SAM" id="Phobius"/>
    </source>
</evidence>
<organism evidence="2 3">
    <name type="scientific">Halobacterium bonnevillei</name>
    <dbReference type="NCBI Taxonomy" id="2692200"/>
    <lineage>
        <taxon>Archaea</taxon>
        <taxon>Methanobacteriati</taxon>
        <taxon>Methanobacteriota</taxon>
        <taxon>Stenosarchaea group</taxon>
        <taxon>Halobacteria</taxon>
        <taxon>Halobacteriales</taxon>
        <taxon>Halobacteriaceae</taxon>
        <taxon>Halobacterium</taxon>
    </lineage>
</organism>
<feature type="transmembrane region" description="Helical" evidence="1">
    <location>
        <begin position="106"/>
        <end position="128"/>
    </location>
</feature>
<evidence type="ECO:0000313" key="3">
    <source>
        <dbReference type="Proteomes" id="UP000471521"/>
    </source>
</evidence>
<feature type="transmembrane region" description="Helical" evidence="1">
    <location>
        <begin position="51"/>
        <end position="71"/>
    </location>
</feature>
<feature type="transmembrane region" description="Helical" evidence="1">
    <location>
        <begin position="134"/>
        <end position="153"/>
    </location>
</feature>
<sequence>MAPDIGGEIEGEVTRVEAVKYLQGALGHAVGSLTFLLAAAVFLVFGYSAFAWLSVLSAALLSANGLSIWGWERLQTHFAAQAAESEPTRSLTANPLSTESVVEMKAGAVMLFAFLAVLLVAGSAVQYLDPRAVGVASAVCLAVGNGVALLRAVRTGG</sequence>
<keyword evidence="1" id="KW-1133">Transmembrane helix</keyword>
<evidence type="ECO:0000313" key="2">
    <source>
        <dbReference type="EMBL" id="MXR20484.1"/>
    </source>
</evidence>
<feature type="transmembrane region" description="Helical" evidence="1">
    <location>
        <begin position="25"/>
        <end position="45"/>
    </location>
</feature>
<keyword evidence="1" id="KW-0812">Transmembrane</keyword>
<keyword evidence="1" id="KW-0472">Membrane</keyword>
<name>A0A6B0SFD4_9EURY</name>
<dbReference type="AlphaFoldDB" id="A0A6B0SFD4"/>
<dbReference type="RefSeq" id="WP_159526031.1">
    <property type="nucleotide sequence ID" value="NZ_WUUU01000045.1"/>
</dbReference>
<dbReference type="EMBL" id="WUUU01000045">
    <property type="protein sequence ID" value="MXR20484.1"/>
    <property type="molecule type" value="Genomic_DNA"/>
</dbReference>
<gene>
    <name evidence="2" type="ORF">GRX66_07645</name>
</gene>
<comment type="caution">
    <text evidence="2">The sequence shown here is derived from an EMBL/GenBank/DDBJ whole genome shotgun (WGS) entry which is preliminary data.</text>
</comment>
<keyword evidence="3" id="KW-1185">Reference proteome</keyword>
<accession>A0A6B0SFD4</accession>
<dbReference type="Proteomes" id="UP000471521">
    <property type="component" value="Unassembled WGS sequence"/>
</dbReference>
<proteinExistence type="predicted"/>
<reference evidence="2 3" key="1">
    <citation type="submission" date="2019-12" db="EMBL/GenBank/DDBJ databases">
        <title>Isolation and characterization of three novel carbon monoxide-oxidizing members of Halobacteria from salione crusts and soils.</title>
        <authorList>
            <person name="Myers M.R."/>
            <person name="King G.M."/>
        </authorList>
    </citation>
    <scope>NUCLEOTIDE SEQUENCE [LARGE SCALE GENOMIC DNA]</scope>
    <source>
        <strain evidence="2 3">PCN9</strain>
    </source>
</reference>
<protein>
    <submittedName>
        <fullName evidence="2">Uncharacterized protein</fullName>
    </submittedName>
</protein>